<dbReference type="KEGG" id="pti:PHATRDRAFT_44905"/>
<comment type="pathway">
    <text evidence="2 10">Protein modification; protein glycosylation.</text>
</comment>
<organism evidence="11 12">
    <name type="scientific">Phaeodactylum tricornutum (strain CCAP 1055/1)</name>
    <dbReference type="NCBI Taxonomy" id="556484"/>
    <lineage>
        <taxon>Eukaryota</taxon>
        <taxon>Sar</taxon>
        <taxon>Stramenopiles</taxon>
        <taxon>Ochrophyta</taxon>
        <taxon>Bacillariophyta</taxon>
        <taxon>Bacillariophyceae</taxon>
        <taxon>Bacillariophycidae</taxon>
        <taxon>Naviculales</taxon>
        <taxon>Phaeodactylaceae</taxon>
        <taxon>Phaeodactylum</taxon>
    </lineage>
</organism>
<dbReference type="EC" id="2.4.1.-" evidence="10"/>
<evidence type="ECO:0000256" key="5">
    <source>
        <dbReference type="ARBA" id="ARBA00022679"/>
    </source>
</evidence>
<keyword evidence="6 10" id="KW-0812">Transmembrane</keyword>
<evidence type="ECO:0000256" key="2">
    <source>
        <dbReference type="ARBA" id="ARBA00004922"/>
    </source>
</evidence>
<comment type="subcellular location">
    <subcellularLocation>
        <location evidence="1 10">Endoplasmic reticulum membrane</location>
        <topology evidence="1 10">Multi-pass membrane protein</topology>
    </subcellularLocation>
</comment>
<keyword evidence="12" id="KW-1185">Reference proteome</keyword>
<comment type="caution">
    <text evidence="10">Lacks conserved residue(s) required for the propagation of feature annotation.</text>
</comment>
<evidence type="ECO:0000256" key="6">
    <source>
        <dbReference type="ARBA" id="ARBA00022692"/>
    </source>
</evidence>
<dbReference type="PANTHER" id="PTHR12413:SF2">
    <property type="entry name" value="DOLICHYL PYROPHOSPHATE GLC1MAN9GLCNAC2 ALPHA-1,3-GLUCOSYLTRANSFERASE-RELATED"/>
    <property type="match status" value="1"/>
</dbReference>
<keyword evidence="9 10" id="KW-0472">Membrane</keyword>
<reference evidence="11 12" key="1">
    <citation type="journal article" date="2008" name="Nature">
        <title>The Phaeodactylum genome reveals the evolutionary history of diatom genomes.</title>
        <authorList>
            <person name="Bowler C."/>
            <person name="Allen A.E."/>
            <person name="Badger J.H."/>
            <person name="Grimwood J."/>
            <person name="Jabbari K."/>
            <person name="Kuo A."/>
            <person name="Maheswari U."/>
            <person name="Martens C."/>
            <person name="Maumus F."/>
            <person name="Otillar R.P."/>
            <person name="Rayko E."/>
            <person name="Salamov A."/>
            <person name="Vandepoele K."/>
            <person name="Beszteri B."/>
            <person name="Gruber A."/>
            <person name="Heijde M."/>
            <person name="Katinka M."/>
            <person name="Mock T."/>
            <person name="Valentin K."/>
            <person name="Verret F."/>
            <person name="Berges J.A."/>
            <person name="Brownlee C."/>
            <person name="Cadoret J.P."/>
            <person name="Chiovitti A."/>
            <person name="Choi C.J."/>
            <person name="Coesel S."/>
            <person name="De Martino A."/>
            <person name="Detter J.C."/>
            <person name="Durkin C."/>
            <person name="Falciatore A."/>
            <person name="Fournet J."/>
            <person name="Haruta M."/>
            <person name="Huysman M.J."/>
            <person name="Jenkins B.D."/>
            <person name="Jiroutova K."/>
            <person name="Jorgensen R.E."/>
            <person name="Joubert Y."/>
            <person name="Kaplan A."/>
            <person name="Kroger N."/>
            <person name="Kroth P.G."/>
            <person name="La Roche J."/>
            <person name="Lindquist E."/>
            <person name="Lommer M."/>
            <person name="Martin-Jezequel V."/>
            <person name="Lopez P.J."/>
            <person name="Lucas S."/>
            <person name="Mangogna M."/>
            <person name="McGinnis K."/>
            <person name="Medlin L.K."/>
            <person name="Montsant A."/>
            <person name="Oudot-Le Secq M.P."/>
            <person name="Napoli C."/>
            <person name="Obornik M."/>
            <person name="Parker M.S."/>
            <person name="Petit J.L."/>
            <person name="Porcel B.M."/>
            <person name="Poulsen N."/>
            <person name="Robison M."/>
            <person name="Rychlewski L."/>
            <person name="Rynearson T.A."/>
            <person name="Schmutz J."/>
            <person name="Shapiro H."/>
            <person name="Siaut M."/>
            <person name="Stanley M."/>
            <person name="Sussman M.R."/>
            <person name="Taylor A.R."/>
            <person name="Vardi A."/>
            <person name="von Dassow P."/>
            <person name="Vyverman W."/>
            <person name="Willis A."/>
            <person name="Wyrwicz L.S."/>
            <person name="Rokhsar D.S."/>
            <person name="Weissenbach J."/>
            <person name="Armbrust E.V."/>
            <person name="Green B.R."/>
            <person name="Van de Peer Y."/>
            <person name="Grigoriev I.V."/>
        </authorList>
    </citation>
    <scope>NUCLEOTIDE SEQUENCE [LARGE SCALE GENOMIC DNA]</scope>
    <source>
        <strain evidence="11 12">CCAP 1055/1</strain>
    </source>
</reference>
<keyword evidence="4 10" id="KW-0328">Glycosyltransferase</keyword>
<evidence type="ECO:0000256" key="1">
    <source>
        <dbReference type="ARBA" id="ARBA00004477"/>
    </source>
</evidence>
<dbReference type="RefSeq" id="XP_002178810.1">
    <property type="nucleotide sequence ID" value="XM_002178774.1"/>
</dbReference>
<dbReference type="InterPro" id="IPR004856">
    <property type="entry name" value="Glyco_trans_ALG6/ALG8"/>
</dbReference>
<dbReference type="HOGENOM" id="CLU_022045_1_1_1"/>
<dbReference type="eggNOG" id="KOG2576">
    <property type="taxonomic scope" value="Eukaryota"/>
</dbReference>
<dbReference type="PANTHER" id="PTHR12413">
    <property type="entry name" value="DOLICHYL GLYCOSYLTRANSFERASE"/>
    <property type="match status" value="1"/>
</dbReference>
<evidence type="ECO:0000256" key="7">
    <source>
        <dbReference type="ARBA" id="ARBA00022824"/>
    </source>
</evidence>
<name>B7FW27_PHATC</name>
<accession>B7FW27</accession>
<dbReference type="AlphaFoldDB" id="B7FW27"/>
<dbReference type="UniPathway" id="UPA00378"/>
<evidence type="ECO:0000313" key="12">
    <source>
        <dbReference type="Proteomes" id="UP000000759"/>
    </source>
</evidence>
<dbReference type="InParanoid" id="B7FW27"/>
<sequence length="436" mass="49260">MDRVSRSSRSSLTQRITPEQDQTALRAPAATGFCLWVVSTCVKILLFPAYRSTDFLVHRHWKALTRTLPLEEWYFDDRHVDTVHTLDYPPGFALWESAWANLYQGFVDWLLPSMGMFDDGDSCLQLLADERIQQDPDVISSTCVAYLRSTVVASDLLLWIGAYAVASACGSAQSRPFWTVFLLITLHPGLLWLDHVHFQYNGMLLGWLLLSVGCLMHGNQCNTGKGLAFHAWHLAAAVSFAVLLAMKHLYLTLSLWYFAYLLRRYCFVKDKFSWFRLTSLGLVTFTTLLAPFLPFLWTAYTSTSMTMTAQLHQIISRLFPFSRGLVHDYWAGNLWAIYATSQKVGAAVGITIPTPIPLLVFLLLILGLIPGSVYAWKAARLRCNYLLLLSLSYSTWASFLLAYHVHEKAIMTTLLPLTLCQFLDGLFGVCHFVSGP</sequence>
<dbReference type="GO" id="GO:0006487">
    <property type="term" value="P:protein N-linked glycosylation"/>
    <property type="evidence" value="ECO:0007669"/>
    <property type="project" value="TreeGrafter"/>
</dbReference>
<evidence type="ECO:0000256" key="10">
    <source>
        <dbReference type="RuleBase" id="RU363110"/>
    </source>
</evidence>
<proteinExistence type="inferred from homology"/>
<dbReference type="Proteomes" id="UP000000759">
    <property type="component" value="Chromosome 5"/>
</dbReference>
<keyword evidence="8 10" id="KW-1133">Transmembrane helix</keyword>
<dbReference type="GO" id="GO:0042283">
    <property type="term" value="F:dolichyl pyrophosphate Glc1Man9GlcNAc2 alpha-1,3-glucosyltransferase activity"/>
    <property type="evidence" value="ECO:0007669"/>
    <property type="project" value="TreeGrafter"/>
</dbReference>
<evidence type="ECO:0000256" key="3">
    <source>
        <dbReference type="ARBA" id="ARBA00008715"/>
    </source>
</evidence>
<evidence type="ECO:0000313" key="11">
    <source>
        <dbReference type="EMBL" id="EEC49508.1"/>
    </source>
</evidence>
<feature type="transmembrane region" description="Helical" evidence="10">
    <location>
        <begin position="383"/>
        <end position="403"/>
    </location>
</feature>
<dbReference type="Pfam" id="PF03155">
    <property type="entry name" value="Alg6_Alg8"/>
    <property type="match status" value="1"/>
</dbReference>
<feature type="transmembrane region" description="Helical" evidence="10">
    <location>
        <begin position="200"/>
        <end position="219"/>
    </location>
</feature>
<dbReference type="EMBL" id="CM000608">
    <property type="protein sequence ID" value="EEC49508.1"/>
    <property type="molecule type" value="Genomic_DNA"/>
</dbReference>
<dbReference type="STRING" id="556484.B7FW27"/>
<protein>
    <recommendedName>
        <fullName evidence="10">Alpha-1,3-glucosyltransferase</fullName>
        <ecNumber evidence="10">2.4.1.-</ecNumber>
    </recommendedName>
</protein>
<feature type="transmembrane region" description="Helical" evidence="10">
    <location>
        <begin position="177"/>
        <end position="193"/>
    </location>
</feature>
<dbReference type="GeneID" id="7199820"/>
<dbReference type="PaxDb" id="2850-Phatr44905"/>
<reference evidence="12" key="2">
    <citation type="submission" date="2008-08" db="EMBL/GenBank/DDBJ databases">
        <authorList>
            <consortium name="Diatom Consortium"/>
            <person name="Grigoriev I."/>
            <person name="Grimwood J."/>
            <person name="Kuo A."/>
            <person name="Otillar R.P."/>
            <person name="Salamov A."/>
            <person name="Detter J.C."/>
            <person name="Lindquist E."/>
            <person name="Shapiro H."/>
            <person name="Lucas S."/>
            <person name="Glavina del Rio T."/>
            <person name="Pitluck S."/>
            <person name="Rokhsar D."/>
            <person name="Bowler C."/>
        </authorList>
    </citation>
    <scope>GENOME REANNOTATION</scope>
    <source>
        <strain evidence="12">CCAP 1055/1</strain>
    </source>
</reference>
<keyword evidence="7 10" id="KW-0256">Endoplasmic reticulum</keyword>
<feature type="transmembrane region" description="Helical" evidence="10">
    <location>
        <begin position="145"/>
        <end position="165"/>
    </location>
</feature>
<dbReference type="GO" id="GO:0005789">
    <property type="term" value="C:endoplasmic reticulum membrane"/>
    <property type="evidence" value="ECO:0007669"/>
    <property type="project" value="UniProtKB-SubCell"/>
</dbReference>
<gene>
    <name evidence="11" type="ORF">PHATRDRAFT_44905</name>
</gene>
<evidence type="ECO:0000256" key="8">
    <source>
        <dbReference type="ARBA" id="ARBA00022989"/>
    </source>
</evidence>
<feature type="transmembrane region" description="Helical" evidence="10">
    <location>
        <begin position="356"/>
        <end position="376"/>
    </location>
</feature>
<feature type="transmembrane region" description="Helical" evidence="10">
    <location>
        <begin position="274"/>
        <end position="297"/>
    </location>
</feature>
<feature type="transmembrane region" description="Helical" evidence="10">
    <location>
        <begin position="231"/>
        <end position="262"/>
    </location>
</feature>
<evidence type="ECO:0000256" key="9">
    <source>
        <dbReference type="ARBA" id="ARBA00023136"/>
    </source>
</evidence>
<evidence type="ECO:0000256" key="4">
    <source>
        <dbReference type="ARBA" id="ARBA00022676"/>
    </source>
</evidence>
<keyword evidence="5 10" id="KW-0808">Transferase</keyword>
<dbReference type="OrthoDB" id="1689333at2759"/>
<comment type="similarity">
    <text evidence="3 10">Belongs to the ALG6/ALG8 glucosyltransferase family.</text>
</comment>